<name>A0ABQ8UE32_9EUKA</name>
<protein>
    <submittedName>
        <fullName evidence="2">Uncharacterized protein</fullName>
    </submittedName>
</protein>
<evidence type="ECO:0000313" key="2">
    <source>
        <dbReference type="EMBL" id="KAJ4457539.1"/>
    </source>
</evidence>
<feature type="region of interest" description="Disordered" evidence="1">
    <location>
        <begin position="164"/>
        <end position="190"/>
    </location>
</feature>
<dbReference type="Pfam" id="PF15011">
    <property type="entry name" value="CA109-like"/>
    <property type="match status" value="1"/>
</dbReference>
<accession>A0ABQ8UE32</accession>
<keyword evidence="3" id="KW-1185">Reference proteome</keyword>
<evidence type="ECO:0000256" key="1">
    <source>
        <dbReference type="SAM" id="MobiDB-lite"/>
    </source>
</evidence>
<evidence type="ECO:0000313" key="3">
    <source>
        <dbReference type="Proteomes" id="UP001141327"/>
    </source>
</evidence>
<gene>
    <name evidence="2" type="ORF">PAPYR_7017</name>
</gene>
<sequence>MAFRKLFSTMNQHTSRWAKLHDESTGYLNTLASIISRVPIVSNPENYGVLKQFDGLCPILVSRHIASIEEYLRALRVHLDEYRDLWKKMDQVRQDAYAYFMAHPAEQEEIRPEWDSIATLLAPYFNEMQLKQQLIDSIRYDMGKGIGVLVEQWQAMPAARPKFPHAIPSTAAPTSPLPAPASSSPHINKR</sequence>
<organism evidence="2 3">
    <name type="scientific">Paratrimastix pyriformis</name>
    <dbReference type="NCBI Taxonomy" id="342808"/>
    <lineage>
        <taxon>Eukaryota</taxon>
        <taxon>Metamonada</taxon>
        <taxon>Preaxostyla</taxon>
        <taxon>Paratrimastigidae</taxon>
        <taxon>Paratrimastix</taxon>
    </lineage>
</organism>
<dbReference type="EMBL" id="JAPMOS010000045">
    <property type="protein sequence ID" value="KAJ4457539.1"/>
    <property type="molecule type" value="Genomic_DNA"/>
</dbReference>
<reference evidence="2" key="1">
    <citation type="journal article" date="2022" name="bioRxiv">
        <title>Genomics of Preaxostyla Flagellates Illuminates Evolutionary Transitions and the Path Towards Mitochondrial Loss.</title>
        <authorList>
            <person name="Novak L.V.F."/>
            <person name="Treitli S.C."/>
            <person name="Pyrih J."/>
            <person name="Halakuc P."/>
            <person name="Pipaliya S.V."/>
            <person name="Vacek V."/>
            <person name="Brzon O."/>
            <person name="Soukal P."/>
            <person name="Eme L."/>
            <person name="Dacks J.B."/>
            <person name="Karnkowska A."/>
            <person name="Elias M."/>
            <person name="Hampl V."/>
        </authorList>
    </citation>
    <scope>NUCLEOTIDE SEQUENCE</scope>
    <source>
        <strain evidence="2">RCP-MX</strain>
    </source>
</reference>
<dbReference type="Proteomes" id="UP001141327">
    <property type="component" value="Unassembled WGS sequence"/>
</dbReference>
<proteinExistence type="predicted"/>
<dbReference type="InterPro" id="IPR029159">
    <property type="entry name" value="CA109-like"/>
</dbReference>
<comment type="caution">
    <text evidence="2">The sequence shown here is derived from an EMBL/GenBank/DDBJ whole genome shotgun (WGS) entry which is preliminary data.</text>
</comment>